<dbReference type="InterPro" id="IPR003439">
    <property type="entry name" value="ABC_transporter-like_ATP-bd"/>
</dbReference>
<organism evidence="6 7">
    <name type="scientific">Clostridium neuense</name>
    <dbReference type="NCBI Taxonomy" id="1728934"/>
    <lineage>
        <taxon>Bacteria</taxon>
        <taxon>Bacillati</taxon>
        <taxon>Bacillota</taxon>
        <taxon>Clostridia</taxon>
        <taxon>Eubacteriales</taxon>
        <taxon>Clostridiaceae</taxon>
        <taxon>Clostridium</taxon>
    </lineage>
</organism>
<dbReference type="InterPro" id="IPR017911">
    <property type="entry name" value="MacB-like_ATP-bd"/>
</dbReference>
<dbReference type="InterPro" id="IPR017871">
    <property type="entry name" value="ABC_transporter-like_CS"/>
</dbReference>
<keyword evidence="2" id="KW-0813">Transport</keyword>
<dbReference type="InterPro" id="IPR003593">
    <property type="entry name" value="AAA+_ATPase"/>
</dbReference>
<dbReference type="PROSITE" id="PS00211">
    <property type="entry name" value="ABC_TRANSPORTER_1"/>
    <property type="match status" value="1"/>
</dbReference>
<comment type="caution">
    <text evidence="6">The sequence shown here is derived from an EMBL/GenBank/DDBJ whole genome shotgun (WGS) entry which is preliminary data.</text>
</comment>
<dbReference type="InterPro" id="IPR027417">
    <property type="entry name" value="P-loop_NTPase"/>
</dbReference>
<proteinExistence type="inferred from homology"/>
<reference evidence="6 7" key="1">
    <citation type="submission" date="2024-11" db="EMBL/GenBank/DDBJ databases">
        <authorList>
            <person name="Heng Y.C."/>
            <person name="Lim A.C.H."/>
            <person name="Lee J.K.Y."/>
            <person name="Kittelmann S."/>
        </authorList>
    </citation>
    <scope>NUCLEOTIDE SEQUENCE [LARGE SCALE GENOMIC DNA]</scope>
    <source>
        <strain evidence="6 7">WILCCON 0114</strain>
    </source>
</reference>
<dbReference type="Pfam" id="PF00005">
    <property type="entry name" value="ABC_tran"/>
    <property type="match status" value="1"/>
</dbReference>
<dbReference type="PROSITE" id="PS50893">
    <property type="entry name" value="ABC_TRANSPORTER_2"/>
    <property type="match status" value="1"/>
</dbReference>
<dbReference type="CDD" id="cd03255">
    <property type="entry name" value="ABC_MJ0796_LolCDE_FtsE"/>
    <property type="match status" value="1"/>
</dbReference>
<dbReference type="PANTHER" id="PTHR42798:SF7">
    <property type="entry name" value="ALPHA-D-RIBOSE 1-METHYLPHOSPHONATE 5-TRIPHOSPHATE SYNTHASE SUBUNIT PHNL"/>
    <property type="match status" value="1"/>
</dbReference>
<keyword evidence="3" id="KW-0547">Nucleotide-binding</keyword>
<dbReference type="SMART" id="SM00382">
    <property type="entry name" value="AAA"/>
    <property type="match status" value="1"/>
</dbReference>
<evidence type="ECO:0000256" key="1">
    <source>
        <dbReference type="ARBA" id="ARBA00005417"/>
    </source>
</evidence>
<keyword evidence="4 6" id="KW-0067">ATP-binding</keyword>
<evidence type="ECO:0000313" key="7">
    <source>
        <dbReference type="Proteomes" id="UP001623592"/>
    </source>
</evidence>
<feature type="domain" description="ABC transporter" evidence="5">
    <location>
        <begin position="5"/>
        <end position="223"/>
    </location>
</feature>
<dbReference type="PANTHER" id="PTHR42798">
    <property type="entry name" value="LIPOPROTEIN-RELEASING SYSTEM ATP-BINDING PROTEIN LOLD"/>
    <property type="match status" value="1"/>
</dbReference>
<evidence type="ECO:0000313" key="6">
    <source>
        <dbReference type="EMBL" id="MFL0249278.1"/>
    </source>
</evidence>
<sequence length="224" mass="25162">MNNAIETKNMYKAFKLAKEKTNILKNINLNIETGKFVSIMGPSGCGKSTLLYLLGGLDKPTEGTVSILGKDYSSMKEKQKSIMRRRELGFVFQFYNLVPNLNVEDNILLPLLLDGKNPKHYEKKLDEILDIINMTTKRKFTPRELSGGQQQRVAIARALIFDPKIILADEPIGNLDSKSGTQIMELFKTINVNLGKTIVQVTHSRESADYGTDIINLKDGEIIK</sequence>
<dbReference type="Proteomes" id="UP001623592">
    <property type="component" value="Unassembled WGS sequence"/>
</dbReference>
<evidence type="ECO:0000256" key="4">
    <source>
        <dbReference type="ARBA" id="ARBA00022840"/>
    </source>
</evidence>
<gene>
    <name evidence="6" type="ORF">ACJDT4_02505</name>
</gene>
<evidence type="ECO:0000256" key="3">
    <source>
        <dbReference type="ARBA" id="ARBA00022741"/>
    </source>
</evidence>
<protein>
    <submittedName>
        <fullName evidence="6">ABC transporter ATP-binding protein</fullName>
    </submittedName>
</protein>
<dbReference type="SUPFAM" id="SSF52540">
    <property type="entry name" value="P-loop containing nucleoside triphosphate hydrolases"/>
    <property type="match status" value="1"/>
</dbReference>
<dbReference type="EMBL" id="JBJIAA010000002">
    <property type="protein sequence ID" value="MFL0249278.1"/>
    <property type="molecule type" value="Genomic_DNA"/>
</dbReference>
<evidence type="ECO:0000259" key="5">
    <source>
        <dbReference type="PROSITE" id="PS50893"/>
    </source>
</evidence>
<dbReference type="RefSeq" id="WP_406785951.1">
    <property type="nucleotide sequence ID" value="NZ_JBJIAA010000002.1"/>
</dbReference>
<dbReference type="Gene3D" id="3.40.50.300">
    <property type="entry name" value="P-loop containing nucleotide triphosphate hydrolases"/>
    <property type="match status" value="1"/>
</dbReference>
<evidence type="ECO:0000256" key="2">
    <source>
        <dbReference type="ARBA" id="ARBA00022448"/>
    </source>
</evidence>
<keyword evidence="7" id="KW-1185">Reference proteome</keyword>
<dbReference type="GO" id="GO:0005524">
    <property type="term" value="F:ATP binding"/>
    <property type="evidence" value="ECO:0007669"/>
    <property type="project" value="UniProtKB-KW"/>
</dbReference>
<comment type="similarity">
    <text evidence="1">Belongs to the ABC transporter superfamily.</text>
</comment>
<accession>A0ABW8TC31</accession>
<name>A0ABW8TC31_9CLOT</name>